<evidence type="ECO:0000313" key="3">
    <source>
        <dbReference type="Proteomes" id="UP000321934"/>
    </source>
</evidence>
<evidence type="ECO:0000313" key="2">
    <source>
        <dbReference type="EMBL" id="QED23703.1"/>
    </source>
</evidence>
<feature type="transmembrane region" description="Helical" evidence="1">
    <location>
        <begin position="12"/>
        <end position="40"/>
    </location>
</feature>
<name>A0A5B8XEK9_9RICK</name>
<dbReference type="EMBL" id="CP029077">
    <property type="protein sequence ID" value="QED23703.1"/>
    <property type="molecule type" value="Genomic_DNA"/>
</dbReference>
<accession>A0A5B8XEK9</accession>
<gene>
    <name evidence="2" type="ORF">Deia_00916</name>
</gene>
<keyword evidence="1" id="KW-1133">Transmembrane helix</keyword>
<dbReference type="Proteomes" id="UP000321934">
    <property type="component" value="Chromosome"/>
</dbReference>
<evidence type="ECO:0000256" key="1">
    <source>
        <dbReference type="SAM" id="Phobius"/>
    </source>
</evidence>
<organism evidence="2 3">
    <name type="scientific">Candidatus Deianiraea vastatrix</name>
    <dbReference type="NCBI Taxonomy" id="2163644"/>
    <lineage>
        <taxon>Bacteria</taxon>
        <taxon>Pseudomonadati</taxon>
        <taxon>Pseudomonadota</taxon>
        <taxon>Alphaproteobacteria</taxon>
        <taxon>Rickettsiales</taxon>
        <taxon>Candidatus Deianiraeaceae</taxon>
        <taxon>Candidatus Deianiraea</taxon>
    </lineage>
</organism>
<keyword evidence="1" id="KW-0472">Membrane</keyword>
<reference evidence="2 3" key="1">
    <citation type="journal article" date="2019" name="ISME J.">
        <title>Deianiraea, an extracellular bacterium associated with the ciliate Paramecium, suggests an alternative scenario for the evolution of Rickettsiales.</title>
        <authorList>
            <person name="Castelli M."/>
            <person name="Sabaneyeva E."/>
            <person name="Lanzoni O."/>
            <person name="Lebedeva N."/>
            <person name="Floriano A.M."/>
            <person name="Gaiarsa S."/>
            <person name="Benken K."/>
            <person name="Modeo L."/>
            <person name="Bandi C."/>
            <person name="Potekhin A."/>
            <person name="Sassera D."/>
            <person name="Petroni G."/>
        </authorList>
    </citation>
    <scope>NUCLEOTIDE SEQUENCE [LARGE SCALE GENOMIC DNA]</scope>
    <source>
        <strain evidence="2">CyL4-1</strain>
    </source>
</reference>
<dbReference type="RefSeq" id="WP_146820993.1">
    <property type="nucleotide sequence ID" value="NZ_CP029077.1"/>
</dbReference>
<dbReference type="AlphaFoldDB" id="A0A5B8XEK9"/>
<keyword evidence="3" id="KW-1185">Reference proteome</keyword>
<proteinExistence type="predicted"/>
<protein>
    <submittedName>
        <fullName evidence="2">Uncharacterized protein</fullName>
    </submittedName>
</protein>
<sequence>MYIKNRKKASSTVMIALYLAIILGLFAIVASSVSVMMNLWKITTFNKEVSEYSEAIWKFKIAYHSWPGDLPKANLVGSLKPLASNIPSNTNQSYGDGNVSNLNSDKQALAWASMAMSGILEPSKVPSANSTITPVMTTQALSGFLPRSKIATNASWMFYVSKDATTNYSSDGTLTKYTAPIMQNATYNRWSTEFSNQPFLFLAGNITNSSITGTDILFNTDQVNGRPIGAISASFAQQISTKISDGKPHGDKSQLIFEPGGSSNAGCGNYPTKLDKVITQPQGNPTGCVESQSGTMPCSCTTGPSSCSWQKNGAYKCGCSGGTVPYNCSWSSSTPPNNCVCSVAATSYVAPYGCTYNSSGGYYCNNCPYTSSYSNCTGGNTTGSKAQTTCSTSNKYPSSCTAVVTTCGWTNTGSCTGTHGYATWSASSLPDTVRLENSIYGIYVQAVFSKVASNGDILNSSGAKSTLSLSYNFKLANGATCYSSSTSISNVGYTCSGCDPTTTYIYSTSGSATCYCDEAKNYISGGSCTYSSANTNQKCNCNPSIAATNPSGCTWKPTSAESSYTCSCSNPYSCSYNSSGASTCTCTPASGCTYNASGAYKCNCTGAVVPEQSYNQTVIDWSQMTTKASFTNTKFSGSKSANPSDACTVWIPLKK</sequence>
<keyword evidence="1" id="KW-0812">Transmembrane</keyword>